<keyword evidence="2" id="KW-1185">Reference proteome</keyword>
<accession>A0ACD1AC63</accession>
<sequence>MRFVPTYCLREGMILGDNLYNNYGDLMLTSGTVLSHEYVKAIERLQYNGVYIEDDISKDIQIINIINDSVRAQTVKGIKDIFIHCEKGSPEAKTDIKSAKLQIENIVDQIFANKHLMVNMIDMKVFDDYTYYHSVNVAVLSIVLGVALELERDQLCNLGFAALLHDIGKVFVNKDILNKPGKLSPAEFEEIKTHSLLGCNHIKKGYGVSNSSYMGILDHHEKYEGGGYPNNLKGDKISWYGRIIAVADVYDALTSDRPYRKAMLPSDAMEYIMASTMSLFDPKVVEVFVKKIAPYPIGTCVRLSNGLTGIVVENYEELCMRPRVRIFMDHGEDVEPYEMDLADYQSLNITVFEIV</sequence>
<name>A0ACD1AC63_9FIRM</name>
<dbReference type="EMBL" id="CP042469">
    <property type="protein sequence ID" value="QOX63979.1"/>
    <property type="molecule type" value="Genomic_DNA"/>
</dbReference>
<evidence type="ECO:0000313" key="1">
    <source>
        <dbReference type="EMBL" id="QOX63979.1"/>
    </source>
</evidence>
<gene>
    <name evidence="1" type="ORF">FRZ06_11855</name>
</gene>
<dbReference type="Proteomes" id="UP000594014">
    <property type="component" value="Chromosome"/>
</dbReference>
<protein>
    <submittedName>
        <fullName evidence="1">HD-GYP domain-containing protein</fullName>
    </submittedName>
</protein>
<proteinExistence type="predicted"/>
<evidence type="ECO:0000313" key="2">
    <source>
        <dbReference type="Proteomes" id="UP000594014"/>
    </source>
</evidence>
<organism evidence="1 2">
    <name type="scientific">Anoxybacterium hadale</name>
    <dbReference type="NCBI Taxonomy" id="3408580"/>
    <lineage>
        <taxon>Bacteria</taxon>
        <taxon>Bacillati</taxon>
        <taxon>Bacillota</taxon>
        <taxon>Clostridia</taxon>
        <taxon>Peptostreptococcales</taxon>
        <taxon>Anaerovoracaceae</taxon>
        <taxon>Anoxybacterium</taxon>
    </lineage>
</organism>
<reference evidence="1" key="1">
    <citation type="submission" date="2019-08" db="EMBL/GenBank/DDBJ databases">
        <title>Genome sequence of Clostridiales bacterium MT110.</title>
        <authorList>
            <person name="Cao J."/>
        </authorList>
    </citation>
    <scope>NUCLEOTIDE SEQUENCE</scope>
    <source>
        <strain evidence="1">MT110</strain>
    </source>
</reference>